<evidence type="ECO:0000256" key="2">
    <source>
        <dbReference type="ARBA" id="ARBA00022692"/>
    </source>
</evidence>
<dbReference type="PRINTS" id="PR00762">
    <property type="entry name" value="CLCHANNEL"/>
</dbReference>
<dbReference type="SUPFAM" id="SSF81340">
    <property type="entry name" value="Clc chloride channel"/>
    <property type="match status" value="1"/>
</dbReference>
<keyword evidence="4 5" id="KW-0472">Membrane</keyword>
<evidence type="ECO:0000313" key="7">
    <source>
        <dbReference type="Proteomes" id="UP000823883"/>
    </source>
</evidence>
<accession>A0A9D2PFK2</accession>
<dbReference type="GO" id="GO:0015108">
    <property type="term" value="F:chloride transmembrane transporter activity"/>
    <property type="evidence" value="ECO:0007669"/>
    <property type="project" value="InterPro"/>
</dbReference>
<gene>
    <name evidence="6" type="ORF">IAA04_07740</name>
</gene>
<dbReference type="InterPro" id="IPR001807">
    <property type="entry name" value="ClC"/>
</dbReference>
<comment type="caution">
    <text evidence="6">The sequence shown here is derived from an EMBL/GenBank/DDBJ whole genome shotgun (WGS) entry which is preliminary data.</text>
</comment>
<keyword evidence="2 5" id="KW-0812">Transmembrane</keyword>
<feature type="transmembrane region" description="Helical" evidence="5">
    <location>
        <begin position="257"/>
        <end position="276"/>
    </location>
</feature>
<keyword evidence="3 5" id="KW-1133">Transmembrane helix</keyword>
<dbReference type="AlphaFoldDB" id="A0A9D2PFK2"/>
<organism evidence="6 7">
    <name type="scientific">Candidatus Lachnoclostridium pullistercoris</name>
    <dbReference type="NCBI Taxonomy" id="2838632"/>
    <lineage>
        <taxon>Bacteria</taxon>
        <taxon>Bacillati</taxon>
        <taxon>Bacillota</taxon>
        <taxon>Clostridia</taxon>
        <taxon>Lachnospirales</taxon>
        <taxon>Lachnospiraceae</taxon>
    </lineage>
</organism>
<dbReference type="Gene3D" id="1.10.3080.10">
    <property type="entry name" value="Clc chloride channel"/>
    <property type="match status" value="1"/>
</dbReference>
<evidence type="ECO:0000256" key="1">
    <source>
        <dbReference type="ARBA" id="ARBA00004141"/>
    </source>
</evidence>
<comment type="subcellular location">
    <subcellularLocation>
        <location evidence="1">Membrane</location>
        <topology evidence="1">Multi-pass membrane protein</topology>
    </subcellularLocation>
</comment>
<proteinExistence type="predicted"/>
<feature type="transmembrane region" description="Helical" evidence="5">
    <location>
        <begin position="21"/>
        <end position="46"/>
    </location>
</feature>
<evidence type="ECO:0000313" key="6">
    <source>
        <dbReference type="EMBL" id="HJC47928.1"/>
    </source>
</evidence>
<reference evidence="6" key="2">
    <citation type="submission" date="2021-04" db="EMBL/GenBank/DDBJ databases">
        <authorList>
            <person name="Gilroy R."/>
        </authorList>
    </citation>
    <scope>NUCLEOTIDE SEQUENCE</scope>
    <source>
        <strain evidence="6">CHK183-5548</strain>
    </source>
</reference>
<dbReference type="PANTHER" id="PTHR43427:SF12">
    <property type="entry name" value="CHLORIDE TRANSPORTER"/>
    <property type="match status" value="1"/>
</dbReference>
<evidence type="ECO:0000256" key="3">
    <source>
        <dbReference type="ARBA" id="ARBA00022989"/>
    </source>
</evidence>
<dbReference type="EMBL" id="DWWL01000048">
    <property type="protein sequence ID" value="HJC47928.1"/>
    <property type="molecule type" value="Genomic_DNA"/>
</dbReference>
<dbReference type="PANTHER" id="PTHR43427">
    <property type="entry name" value="CHLORIDE CHANNEL PROTEIN CLC-E"/>
    <property type="match status" value="1"/>
</dbReference>
<evidence type="ECO:0000256" key="4">
    <source>
        <dbReference type="ARBA" id="ARBA00023136"/>
    </source>
</evidence>
<dbReference type="InterPro" id="IPR014743">
    <property type="entry name" value="Cl-channel_core"/>
</dbReference>
<sequence length="419" mass="44763">MWYPFDKTTPLGSNVHYFLKWTFISCVIGVTVGLVGSVFGIAVRWVTAFWEAHAWTLFLAPAAGVLIVWLYKTFHEEGNRGTNLVLESISASEEVSLATAPLIFISTLLTHFVSASAGREGAALQLGGSLGNQLGKMLRLDEKDKKVAVMCGMSACFAALFGTPMAAGIFSLEVVSIGVLYYAALVPCVFSSFIGAGISAALGNPPERFLLEAVPEFGLSEAVLTVGMGVLCALLSMAFCVMLHRSEKWYGSRIPNGYVRIALGGCLLILLTLLSGSRDYNGSGMELIGRIMEGETVSYLAFFWKMIFTAAVLGAGFKGGEIVPTLCVGAAFGATAARLAGLDQALWAACAMAALFAGVTNCPIATVILAFEMFGYGAMPYFAIIVAVSFTLSGYYGLYKSQKFVYSKLKAEYINIRSK</sequence>
<name>A0A9D2PFK2_9FIRM</name>
<protein>
    <submittedName>
        <fullName evidence="6">Chloride channel protein</fullName>
    </submittedName>
</protein>
<feature type="transmembrane region" description="Helical" evidence="5">
    <location>
        <begin position="222"/>
        <end position="245"/>
    </location>
</feature>
<dbReference type="GO" id="GO:0016020">
    <property type="term" value="C:membrane"/>
    <property type="evidence" value="ECO:0007669"/>
    <property type="project" value="UniProtKB-SubCell"/>
</dbReference>
<feature type="transmembrane region" description="Helical" evidence="5">
    <location>
        <begin position="377"/>
        <end position="398"/>
    </location>
</feature>
<feature type="transmembrane region" description="Helical" evidence="5">
    <location>
        <begin position="147"/>
        <end position="167"/>
    </location>
</feature>
<feature type="transmembrane region" description="Helical" evidence="5">
    <location>
        <begin position="52"/>
        <end position="71"/>
    </location>
</feature>
<feature type="transmembrane region" description="Helical" evidence="5">
    <location>
        <begin position="346"/>
        <end position="371"/>
    </location>
</feature>
<dbReference type="InterPro" id="IPR050368">
    <property type="entry name" value="ClC-type_chloride_channel"/>
</dbReference>
<reference evidence="6" key="1">
    <citation type="journal article" date="2021" name="PeerJ">
        <title>Extensive microbial diversity within the chicken gut microbiome revealed by metagenomics and culture.</title>
        <authorList>
            <person name="Gilroy R."/>
            <person name="Ravi A."/>
            <person name="Getino M."/>
            <person name="Pursley I."/>
            <person name="Horton D.L."/>
            <person name="Alikhan N.F."/>
            <person name="Baker D."/>
            <person name="Gharbi K."/>
            <person name="Hall N."/>
            <person name="Watson M."/>
            <person name="Adriaenssens E.M."/>
            <person name="Foster-Nyarko E."/>
            <person name="Jarju S."/>
            <person name="Secka A."/>
            <person name="Antonio M."/>
            <person name="Oren A."/>
            <person name="Chaudhuri R.R."/>
            <person name="La Ragione R."/>
            <person name="Hildebrand F."/>
            <person name="Pallen M.J."/>
        </authorList>
    </citation>
    <scope>NUCLEOTIDE SEQUENCE</scope>
    <source>
        <strain evidence="6">CHK183-5548</strain>
    </source>
</reference>
<feature type="transmembrane region" description="Helical" evidence="5">
    <location>
        <begin position="179"/>
        <end position="202"/>
    </location>
</feature>
<dbReference type="Pfam" id="PF00654">
    <property type="entry name" value="Voltage_CLC"/>
    <property type="match status" value="1"/>
</dbReference>
<dbReference type="Proteomes" id="UP000823883">
    <property type="component" value="Unassembled WGS sequence"/>
</dbReference>
<evidence type="ECO:0000256" key="5">
    <source>
        <dbReference type="SAM" id="Phobius"/>
    </source>
</evidence>